<sequence>MISKLFGGKASKKTVDIAAPATGELVPLQSVPDDAFAQGLMGDGIAIEPSEGLVVAPFDGVISHIIDTHHAIIVEHSSGLQLLIHIGINTVALKGEGFKALVNTDDKVKSGQPLIEFDPDFIRSSGYSTVTPIIVVNEDGAEKVDCSFHTVNAGDSAVIKVTLKSS</sequence>
<evidence type="ECO:0000259" key="7">
    <source>
        <dbReference type="PROSITE" id="PS51093"/>
    </source>
</evidence>
<reference evidence="8 9" key="1">
    <citation type="submission" date="2021-04" db="EMBL/GenBank/DDBJ databases">
        <title>Paenibacillus sp. DLE-14 whole genome sequence.</title>
        <authorList>
            <person name="Ham Y.J."/>
        </authorList>
    </citation>
    <scope>NUCLEOTIDE SEQUENCE [LARGE SCALE GENOMIC DNA]</scope>
    <source>
        <strain evidence="8 9">DLE-14</strain>
    </source>
</reference>
<dbReference type="Pfam" id="PF00358">
    <property type="entry name" value="PTS_EIIA_1"/>
    <property type="match status" value="1"/>
</dbReference>
<comment type="subcellular location">
    <subcellularLocation>
        <location evidence="1">Cytoplasm</location>
    </subcellularLocation>
</comment>
<keyword evidence="6" id="KW-0418">Kinase</keyword>
<keyword evidence="9" id="KW-1185">Reference proteome</keyword>
<evidence type="ECO:0000313" key="8">
    <source>
        <dbReference type="EMBL" id="MBP3961488.1"/>
    </source>
</evidence>
<dbReference type="PROSITE" id="PS51093">
    <property type="entry name" value="PTS_EIIA_TYPE_1"/>
    <property type="match status" value="1"/>
</dbReference>
<evidence type="ECO:0000256" key="1">
    <source>
        <dbReference type="ARBA" id="ARBA00004496"/>
    </source>
</evidence>
<evidence type="ECO:0000256" key="6">
    <source>
        <dbReference type="ARBA" id="ARBA00022777"/>
    </source>
</evidence>
<feature type="domain" description="PTS EIIA type-1" evidence="7">
    <location>
        <begin position="33"/>
        <end position="137"/>
    </location>
</feature>
<accession>A0ABS5C6F3</accession>
<dbReference type="Proteomes" id="UP000673394">
    <property type="component" value="Unassembled WGS sequence"/>
</dbReference>
<dbReference type="RefSeq" id="WP_210654947.1">
    <property type="nucleotide sequence ID" value="NZ_JAGKSP010000001.1"/>
</dbReference>
<evidence type="ECO:0000256" key="2">
    <source>
        <dbReference type="ARBA" id="ARBA00022448"/>
    </source>
</evidence>
<protein>
    <submittedName>
        <fullName evidence="8">PTS glucose transporter subunit IIA</fullName>
    </submittedName>
</protein>
<organism evidence="8 9">
    <name type="scientific">Paenibacillus lignilyticus</name>
    <dbReference type="NCBI Taxonomy" id="1172615"/>
    <lineage>
        <taxon>Bacteria</taxon>
        <taxon>Bacillati</taxon>
        <taxon>Bacillota</taxon>
        <taxon>Bacilli</taxon>
        <taxon>Bacillales</taxon>
        <taxon>Paenibacillaceae</taxon>
        <taxon>Paenibacillus</taxon>
    </lineage>
</organism>
<dbReference type="PANTHER" id="PTHR45008">
    <property type="entry name" value="PTS SYSTEM GLUCOSE-SPECIFIC EIIA COMPONENT"/>
    <property type="match status" value="1"/>
</dbReference>
<dbReference type="EMBL" id="JAGKSP010000001">
    <property type="protein sequence ID" value="MBP3961488.1"/>
    <property type="molecule type" value="Genomic_DNA"/>
</dbReference>
<keyword evidence="5" id="KW-0598">Phosphotransferase system</keyword>
<evidence type="ECO:0000256" key="3">
    <source>
        <dbReference type="ARBA" id="ARBA00022597"/>
    </source>
</evidence>
<dbReference type="Gene3D" id="2.70.70.10">
    <property type="entry name" value="Glucose Permease (Domain IIA)"/>
    <property type="match status" value="1"/>
</dbReference>
<dbReference type="PANTHER" id="PTHR45008:SF1">
    <property type="entry name" value="PTS SYSTEM GLUCOSE-SPECIFIC EIIA COMPONENT"/>
    <property type="match status" value="1"/>
</dbReference>
<dbReference type="SUPFAM" id="SSF51261">
    <property type="entry name" value="Duplicated hybrid motif"/>
    <property type="match status" value="1"/>
</dbReference>
<evidence type="ECO:0000256" key="4">
    <source>
        <dbReference type="ARBA" id="ARBA00022679"/>
    </source>
</evidence>
<dbReference type="InterPro" id="IPR011055">
    <property type="entry name" value="Dup_hybrid_motif"/>
</dbReference>
<name>A0ABS5C6F3_9BACL</name>
<keyword evidence="2" id="KW-0813">Transport</keyword>
<dbReference type="InterPro" id="IPR001127">
    <property type="entry name" value="PTS_EIIA_1_perm"/>
</dbReference>
<gene>
    <name evidence="8" type="ORF">I8J30_02105</name>
</gene>
<evidence type="ECO:0000313" key="9">
    <source>
        <dbReference type="Proteomes" id="UP000673394"/>
    </source>
</evidence>
<dbReference type="NCBIfam" id="TIGR00830">
    <property type="entry name" value="PTBA"/>
    <property type="match status" value="1"/>
</dbReference>
<proteinExistence type="predicted"/>
<dbReference type="InterPro" id="IPR050890">
    <property type="entry name" value="PTS_EIIA_component"/>
</dbReference>
<keyword evidence="4" id="KW-0808">Transferase</keyword>
<dbReference type="PROSITE" id="PS00371">
    <property type="entry name" value="PTS_EIIA_TYPE_1_HIS"/>
    <property type="match status" value="1"/>
</dbReference>
<keyword evidence="3 8" id="KW-0762">Sugar transport</keyword>
<comment type="caution">
    <text evidence="8">The sequence shown here is derived from an EMBL/GenBank/DDBJ whole genome shotgun (WGS) entry which is preliminary data.</text>
</comment>
<evidence type="ECO:0000256" key="5">
    <source>
        <dbReference type="ARBA" id="ARBA00022683"/>
    </source>
</evidence>